<evidence type="ECO:0000313" key="3">
    <source>
        <dbReference type="Proteomes" id="UP001596170"/>
    </source>
</evidence>
<keyword evidence="1" id="KW-0812">Transmembrane</keyword>
<evidence type="ECO:0000313" key="2">
    <source>
        <dbReference type="EMBL" id="MFC6041113.1"/>
    </source>
</evidence>
<feature type="transmembrane region" description="Helical" evidence="1">
    <location>
        <begin position="7"/>
        <end position="24"/>
    </location>
</feature>
<keyword evidence="1" id="KW-0472">Membrane</keyword>
<name>A0ABW1LBR0_9BACL</name>
<comment type="caution">
    <text evidence="2">The sequence shown here is derived from an EMBL/GenBank/DDBJ whole genome shotgun (WGS) entry which is preliminary data.</text>
</comment>
<protein>
    <submittedName>
        <fullName evidence="2">Uncharacterized protein</fullName>
    </submittedName>
</protein>
<proteinExistence type="predicted"/>
<keyword evidence="1" id="KW-1133">Transmembrane helix</keyword>
<dbReference type="Proteomes" id="UP001596170">
    <property type="component" value="Unassembled WGS sequence"/>
</dbReference>
<reference evidence="3" key="1">
    <citation type="journal article" date="2019" name="Int. J. Syst. Evol. Microbiol.">
        <title>The Global Catalogue of Microorganisms (GCM) 10K type strain sequencing project: providing services to taxonomists for standard genome sequencing and annotation.</title>
        <authorList>
            <consortium name="The Broad Institute Genomics Platform"/>
            <consortium name="The Broad Institute Genome Sequencing Center for Infectious Disease"/>
            <person name="Wu L."/>
            <person name="Ma J."/>
        </authorList>
    </citation>
    <scope>NUCLEOTIDE SEQUENCE [LARGE SCALE GENOMIC DNA]</scope>
    <source>
        <strain evidence="3">CCUG 54527</strain>
    </source>
</reference>
<keyword evidence="3" id="KW-1185">Reference proteome</keyword>
<gene>
    <name evidence="2" type="ORF">ACFPYN_16925</name>
</gene>
<organism evidence="2 3">
    <name type="scientific">Paenisporosarcina macmurdoensis</name>
    <dbReference type="NCBI Taxonomy" id="212659"/>
    <lineage>
        <taxon>Bacteria</taxon>
        <taxon>Bacillati</taxon>
        <taxon>Bacillota</taxon>
        <taxon>Bacilli</taxon>
        <taxon>Bacillales</taxon>
        <taxon>Caryophanaceae</taxon>
        <taxon>Paenisporosarcina</taxon>
    </lineage>
</organism>
<sequence length="208" mass="24173">MIKFFRLSITYVVAFILATFLFYLQFPFFVVILTILVFLLAFVVLPQIFTVYRSNNEKSIEKYLIANKKKPLFAYPLALAHGNDAEVETSLRVILEKHEQPYMQNVYKTILALHLKNIDAADTYAKKIDSDPLKSYYAAYIAAKKGDFEEAERQEENISVDWMLHALHALYAFEQGYQEMYTIESKKAIDGSRGVQKYIVIHSLKHHM</sequence>
<dbReference type="EMBL" id="JBHSRI010000025">
    <property type="protein sequence ID" value="MFC6041113.1"/>
    <property type="molecule type" value="Genomic_DNA"/>
</dbReference>
<feature type="transmembrane region" description="Helical" evidence="1">
    <location>
        <begin position="30"/>
        <end position="52"/>
    </location>
</feature>
<dbReference type="RefSeq" id="WP_377735769.1">
    <property type="nucleotide sequence ID" value="NZ_JBHSRI010000025.1"/>
</dbReference>
<accession>A0ABW1LBR0</accession>
<evidence type="ECO:0000256" key="1">
    <source>
        <dbReference type="SAM" id="Phobius"/>
    </source>
</evidence>